<name>A0A4Y2IWF2_ARAVE</name>
<organism evidence="1 2">
    <name type="scientific">Araneus ventricosus</name>
    <name type="common">Orbweaver spider</name>
    <name type="synonym">Epeira ventricosa</name>
    <dbReference type="NCBI Taxonomy" id="182803"/>
    <lineage>
        <taxon>Eukaryota</taxon>
        <taxon>Metazoa</taxon>
        <taxon>Ecdysozoa</taxon>
        <taxon>Arthropoda</taxon>
        <taxon>Chelicerata</taxon>
        <taxon>Arachnida</taxon>
        <taxon>Araneae</taxon>
        <taxon>Araneomorphae</taxon>
        <taxon>Entelegynae</taxon>
        <taxon>Araneoidea</taxon>
        <taxon>Araneidae</taxon>
        <taxon>Araneus</taxon>
    </lineage>
</organism>
<evidence type="ECO:0000313" key="1">
    <source>
        <dbReference type="EMBL" id="GBM81206.1"/>
    </source>
</evidence>
<sequence length="124" mass="14132">MAGSESEEDMRDCANDGIYPNLLIPESHLSIHNQKIEDFVKIFTASNFTARPDYDHIPNENVPDAKCQRLQTLEIYLRNTAYQIGKIEEFLTSGKAVNRPDIASTIKRHTMIEDLQLSLEENHG</sequence>
<keyword evidence="2" id="KW-1185">Reference proteome</keyword>
<evidence type="ECO:0000313" key="2">
    <source>
        <dbReference type="Proteomes" id="UP000499080"/>
    </source>
</evidence>
<comment type="caution">
    <text evidence="1">The sequence shown here is derived from an EMBL/GenBank/DDBJ whole genome shotgun (WGS) entry which is preliminary data.</text>
</comment>
<reference evidence="1 2" key="1">
    <citation type="journal article" date="2019" name="Sci. Rep.">
        <title>Orb-weaving spider Araneus ventricosus genome elucidates the spidroin gene catalogue.</title>
        <authorList>
            <person name="Kono N."/>
            <person name="Nakamura H."/>
            <person name="Ohtoshi R."/>
            <person name="Moran D.A.P."/>
            <person name="Shinohara A."/>
            <person name="Yoshida Y."/>
            <person name="Fujiwara M."/>
            <person name="Mori M."/>
            <person name="Tomita M."/>
            <person name="Arakawa K."/>
        </authorList>
    </citation>
    <scope>NUCLEOTIDE SEQUENCE [LARGE SCALE GENOMIC DNA]</scope>
</reference>
<gene>
    <name evidence="1" type="ORF">AVEN_236419_1</name>
</gene>
<dbReference type="Proteomes" id="UP000499080">
    <property type="component" value="Unassembled WGS sequence"/>
</dbReference>
<accession>A0A4Y2IWF2</accession>
<protein>
    <submittedName>
        <fullName evidence="1">Uncharacterized protein</fullName>
    </submittedName>
</protein>
<dbReference type="EMBL" id="BGPR01002931">
    <property type="protein sequence ID" value="GBM81206.1"/>
    <property type="molecule type" value="Genomic_DNA"/>
</dbReference>
<dbReference type="AlphaFoldDB" id="A0A4Y2IWF2"/>
<proteinExistence type="predicted"/>